<gene>
    <name evidence="1" type="ORF">MAE02_63830</name>
</gene>
<sequence length="203" mass="22657">MSPWLAKARATRAHVGFDCAGACANCAKCAKTSQSAAAEGGFGTNGTIGTVSEVPADEIWSRFDWITQRLVEEYGRDLATAQRDGLSILKAQLLNDLRLAPIQVDTHRCFVCGGIDTPTHVLVPVLTARRDTPLWLHLEPCHHEHQRRRSKEVDELLRWARSPTTPSANTAEDPSREGAIKTLHLFTKDRRSQSHTRRRKIRS</sequence>
<dbReference type="AlphaFoldDB" id="A0A512C3Q8"/>
<proteinExistence type="predicted"/>
<protein>
    <submittedName>
        <fullName evidence="1">Uncharacterized protein</fullName>
    </submittedName>
</protein>
<evidence type="ECO:0000313" key="2">
    <source>
        <dbReference type="Proteomes" id="UP000321085"/>
    </source>
</evidence>
<evidence type="ECO:0000313" key="1">
    <source>
        <dbReference type="EMBL" id="GEO18687.1"/>
    </source>
</evidence>
<accession>A0A512C3Q8</accession>
<keyword evidence="2" id="KW-1185">Reference proteome</keyword>
<organism evidence="1 2">
    <name type="scientific">Microvirga aerophila</name>
    <dbReference type="NCBI Taxonomy" id="670291"/>
    <lineage>
        <taxon>Bacteria</taxon>
        <taxon>Pseudomonadati</taxon>
        <taxon>Pseudomonadota</taxon>
        <taxon>Alphaproteobacteria</taxon>
        <taxon>Hyphomicrobiales</taxon>
        <taxon>Methylobacteriaceae</taxon>
        <taxon>Microvirga</taxon>
    </lineage>
</organism>
<comment type="caution">
    <text evidence="1">The sequence shown here is derived from an EMBL/GenBank/DDBJ whole genome shotgun (WGS) entry which is preliminary data.</text>
</comment>
<dbReference type="EMBL" id="BJYU01000227">
    <property type="protein sequence ID" value="GEO18687.1"/>
    <property type="molecule type" value="Genomic_DNA"/>
</dbReference>
<name>A0A512C3Q8_9HYPH</name>
<reference evidence="1 2" key="1">
    <citation type="submission" date="2019-07" db="EMBL/GenBank/DDBJ databases">
        <title>Whole genome shotgun sequence of Microvirga aerophila NBRC 106136.</title>
        <authorList>
            <person name="Hosoyama A."/>
            <person name="Uohara A."/>
            <person name="Ohji S."/>
            <person name="Ichikawa N."/>
        </authorList>
    </citation>
    <scope>NUCLEOTIDE SEQUENCE [LARGE SCALE GENOMIC DNA]</scope>
    <source>
        <strain evidence="1 2">NBRC 106136</strain>
    </source>
</reference>
<dbReference type="Proteomes" id="UP000321085">
    <property type="component" value="Unassembled WGS sequence"/>
</dbReference>